<dbReference type="InterPro" id="IPR034139">
    <property type="entry name" value="TOPRIM_OLD"/>
</dbReference>
<organism evidence="3 4">
    <name type="scientific">Salibacterium halotolerans</name>
    <dbReference type="NCBI Taxonomy" id="1884432"/>
    <lineage>
        <taxon>Bacteria</taxon>
        <taxon>Bacillati</taxon>
        <taxon>Bacillota</taxon>
        <taxon>Bacilli</taxon>
        <taxon>Bacillales</taxon>
        <taxon>Bacillaceae</taxon>
    </lineage>
</organism>
<name>A0A1I5P936_9BACI</name>
<dbReference type="InterPro" id="IPR041685">
    <property type="entry name" value="AAA_GajA/Old/RecF-like"/>
</dbReference>
<sequence length="745" mass="84606">MKLGFVDIHHFRKLKSCRVDFSVNETVFVGANNSGKTSAMNALMMFLQRSHQKDFSTVDFTLSNWEKVNQIANHWLKTKDSEDLNLSIKEWQQQVPSIDVWLQVENAEVHYVSHLIPTLDWAGGLLGVRLIFEPKNVEELYKAYKEASVAAEQTSGSTEKEDSLKLWPKSMHDFLDKELHNFFTVRAYILDPSKATEEKPQDLPNHSEPLEGDPFVGIFKIDIINAQRGFSDSNPIESGTNDSRKLSTQLKKYFDNHLNPSELPDSNDLDALTAIEEARTAFDQRLNKSFTPSISELEGLNYPGFSDPKIKISSKITPLDGLNHDAAVRFNVLQDDSTPNAEPLYLPEKYNGLGYQNLISMIFNLIRFRDEWMRVGKASKRNDKSDDFIEPLHIVMIEEPEAHLHAQVQQVFIKKAYEVLRNHSILTGESSLFSTQLIVSTHSSHIAHETDFTSLRYFKRIPAKQSNDIPCAEVVNLSKTFGDNSDTTKFSTRYLKSTHCDLFFADAAILVEGPVERMLLPHFIRNDFTALDRSYISLLEIGGSHAHRLKPLIESLGLLTLVITDLDSIAEDSRKKVRPEKGKGYRTGNDSLKFWIPKKNQIDEILEASSTDKIKDNSVRVAYQYEMDADYSGTQTKAIPYTFEDALVLSNITLFKDKTSESGLIKKMADAVNKPTISEACNEMFDALDKNSKKAEMALELLFTTEPSELKPPQYIMGGLEWLQEELKNKHKDYVIQSNIEGGQR</sequence>
<proteinExistence type="predicted"/>
<evidence type="ECO:0000259" key="2">
    <source>
        <dbReference type="Pfam" id="PF20469"/>
    </source>
</evidence>
<keyword evidence="4" id="KW-1185">Reference proteome</keyword>
<reference evidence="4" key="1">
    <citation type="submission" date="2016-10" db="EMBL/GenBank/DDBJ databases">
        <authorList>
            <person name="Varghese N."/>
            <person name="Submissions S."/>
        </authorList>
    </citation>
    <scope>NUCLEOTIDE SEQUENCE [LARGE SCALE GENOMIC DNA]</scope>
    <source>
        <strain evidence="4">S7</strain>
    </source>
</reference>
<dbReference type="InterPro" id="IPR051396">
    <property type="entry name" value="Bact_Antivir_Def_Nuclease"/>
</dbReference>
<protein>
    <submittedName>
        <fullName evidence="3">AAA ATPase domain-containing protein</fullName>
    </submittedName>
</protein>
<feature type="domain" description="OLD protein-like TOPRIM" evidence="2">
    <location>
        <begin position="503"/>
        <end position="567"/>
    </location>
</feature>
<dbReference type="CDD" id="cd01026">
    <property type="entry name" value="TOPRIM_OLD"/>
    <property type="match status" value="1"/>
</dbReference>
<evidence type="ECO:0000313" key="4">
    <source>
        <dbReference type="Proteomes" id="UP000198892"/>
    </source>
</evidence>
<dbReference type="Pfam" id="PF13175">
    <property type="entry name" value="AAA_15"/>
    <property type="match status" value="1"/>
</dbReference>
<dbReference type="InterPro" id="IPR027417">
    <property type="entry name" value="P-loop_NTPase"/>
</dbReference>
<dbReference type="AlphaFoldDB" id="A0A1I5P936"/>
<dbReference type="Proteomes" id="UP000198892">
    <property type="component" value="Unassembled WGS sequence"/>
</dbReference>
<dbReference type="SUPFAM" id="SSF52540">
    <property type="entry name" value="P-loop containing nucleoside triphosphate hydrolases"/>
    <property type="match status" value="1"/>
</dbReference>
<feature type="domain" description="Endonuclease GajA/Old nuclease/RecF-like AAA" evidence="1">
    <location>
        <begin position="1"/>
        <end position="447"/>
    </location>
</feature>
<dbReference type="PANTHER" id="PTHR43581:SF2">
    <property type="entry name" value="EXCINUCLEASE ATPASE SUBUNIT"/>
    <property type="match status" value="1"/>
</dbReference>
<evidence type="ECO:0000313" key="3">
    <source>
        <dbReference type="EMBL" id="SFP30483.1"/>
    </source>
</evidence>
<dbReference type="STRING" id="1884432.SAMN05518683_10424"/>
<gene>
    <name evidence="3" type="ORF">SAMN05518683_10424</name>
</gene>
<evidence type="ECO:0000259" key="1">
    <source>
        <dbReference type="Pfam" id="PF13175"/>
    </source>
</evidence>
<accession>A0A1I5P936</accession>
<dbReference type="Pfam" id="PF20469">
    <property type="entry name" value="OLD-like_TOPRIM"/>
    <property type="match status" value="1"/>
</dbReference>
<dbReference type="Gene3D" id="3.40.50.300">
    <property type="entry name" value="P-loop containing nucleotide triphosphate hydrolases"/>
    <property type="match status" value="1"/>
</dbReference>
<dbReference type="PANTHER" id="PTHR43581">
    <property type="entry name" value="ATP/GTP PHOSPHATASE"/>
    <property type="match status" value="1"/>
</dbReference>
<dbReference type="OrthoDB" id="308933at2"/>
<dbReference type="EMBL" id="FOXD01000004">
    <property type="protein sequence ID" value="SFP30483.1"/>
    <property type="molecule type" value="Genomic_DNA"/>
</dbReference>
<dbReference type="RefSeq" id="WP_093335591.1">
    <property type="nucleotide sequence ID" value="NZ_FOXD01000004.1"/>
</dbReference>